<accession>A0ACB7UN05</accession>
<proteinExistence type="predicted"/>
<evidence type="ECO:0000313" key="2">
    <source>
        <dbReference type="Proteomes" id="UP000827976"/>
    </source>
</evidence>
<comment type="caution">
    <text evidence="1">The sequence shown here is derived from an EMBL/GenBank/DDBJ whole genome shotgun (WGS) entry which is preliminary data.</text>
</comment>
<protein>
    <submittedName>
        <fullName evidence="1">Uncharacterized protein</fullName>
    </submittedName>
</protein>
<organism evidence="1 2">
    <name type="scientific">Dioscorea alata</name>
    <name type="common">Purple yam</name>
    <dbReference type="NCBI Taxonomy" id="55571"/>
    <lineage>
        <taxon>Eukaryota</taxon>
        <taxon>Viridiplantae</taxon>
        <taxon>Streptophyta</taxon>
        <taxon>Embryophyta</taxon>
        <taxon>Tracheophyta</taxon>
        <taxon>Spermatophyta</taxon>
        <taxon>Magnoliopsida</taxon>
        <taxon>Liliopsida</taxon>
        <taxon>Dioscoreales</taxon>
        <taxon>Dioscoreaceae</taxon>
        <taxon>Dioscorea</taxon>
    </lineage>
</organism>
<dbReference type="EMBL" id="CM037025">
    <property type="protein sequence ID" value="KAH7661892.1"/>
    <property type="molecule type" value="Genomic_DNA"/>
</dbReference>
<evidence type="ECO:0000313" key="1">
    <source>
        <dbReference type="EMBL" id="KAH7661892.1"/>
    </source>
</evidence>
<gene>
    <name evidence="1" type="ORF">IHE45_15G094300</name>
</gene>
<sequence>MAAAAAFLGDDGRGYELARRLESSGTWRVWLGDSGYAAFAHALASPSAWESFMSSRSQAHLHLQLRARALLFDKASSSLFSPSPSTASSSLSNLNPSFLQLHGDDVYFSLEDDLPVGIPHQMPSRLAISPRRANEHSYDRVASTGSRYNELDSENSFQKHRQDEGSEMWYNQYFERYKKMKQQKLLCDDKEPYKRTPEGMSAYLKFSKIHKKRRQVYKEGSNMGAGEMRWENGSFMRSSIISDVSNLSEEGNVFFPEIMFPTNCVPDSALPPADGLEENKKVEVYGVLDKLPDVISRSTAMMERFGIRPEHLRMGSKYRGKDDGGANKKPLSQEQASQMSLKVAARLLHSVGFESGTEISMEVLSEILGDHICKLGRKLKLLSDSYRKQYSSVELLKMFLQSVCHINLATLVEITKDGNKGFTHQTQQQVRTLQSQHQNPLLQSQQQFHRPTMNPMMLHPQNLTFQQQQQQRQLQQWEKMKRLAASNAHRPIMSTLDKDQTMADVKLENMMDSPMDSTSFSNLNKQQMQFRQQQMMMSNHHAQAGQQFKQLPPVQLSQLQAHRNTYNSMTATNMKMEAITELLGVDSTIKHEPDQNKLMSPQK</sequence>
<keyword evidence="2" id="KW-1185">Reference proteome</keyword>
<dbReference type="Proteomes" id="UP000827976">
    <property type="component" value="Chromosome 15"/>
</dbReference>
<name>A0ACB7UN05_DIOAL</name>
<reference evidence="2" key="1">
    <citation type="journal article" date="2022" name="Nat. Commun.">
        <title>Chromosome evolution and the genetic basis of agronomically important traits in greater yam.</title>
        <authorList>
            <person name="Bredeson J.V."/>
            <person name="Lyons J.B."/>
            <person name="Oniyinde I.O."/>
            <person name="Okereke N.R."/>
            <person name="Kolade O."/>
            <person name="Nnabue I."/>
            <person name="Nwadili C.O."/>
            <person name="Hribova E."/>
            <person name="Parker M."/>
            <person name="Nwogha J."/>
            <person name="Shu S."/>
            <person name="Carlson J."/>
            <person name="Kariba R."/>
            <person name="Muthemba S."/>
            <person name="Knop K."/>
            <person name="Barton G.J."/>
            <person name="Sherwood A.V."/>
            <person name="Lopez-Montes A."/>
            <person name="Asiedu R."/>
            <person name="Jamnadass R."/>
            <person name="Muchugi A."/>
            <person name="Goodstein D."/>
            <person name="Egesi C.N."/>
            <person name="Featherston J."/>
            <person name="Asfaw A."/>
            <person name="Simpson G.G."/>
            <person name="Dolezel J."/>
            <person name="Hendre P.S."/>
            <person name="Van Deynze A."/>
            <person name="Kumar P.L."/>
            <person name="Obidiegwu J.E."/>
            <person name="Bhattacharjee R."/>
            <person name="Rokhsar D.S."/>
        </authorList>
    </citation>
    <scope>NUCLEOTIDE SEQUENCE [LARGE SCALE GENOMIC DNA]</scope>
    <source>
        <strain evidence="2">cv. TDa95/00328</strain>
    </source>
</reference>